<evidence type="ECO:0000313" key="3">
    <source>
        <dbReference type="Proteomes" id="UP000070544"/>
    </source>
</evidence>
<dbReference type="GO" id="GO:0046983">
    <property type="term" value="F:protein dimerization activity"/>
    <property type="evidence" value="ECO:0007669"/>
    <property type="project" value="InterPro"/>
</dbReference>
<accession>A0A139AHU0</accession>
<proteinExistence type="predicted"/>
<protein>
    <recommendedName>
        <fullName evidence="1">HAT C-terminal dimerisation domain-containing protein</fullName>
    </recommendedName>
</protein>
<feature type="non-terminal residue" evidence="2">
    <location>
        <position position="1"/>
    </location>
</feature>
<dbReference type="EMBL" id="KQ965752">
    <property type="protein sequence ID" value="KXS16392.1"/>
    <property type="molecule type" value="Genomic_DNA"/>
</dbReference>
<evidence type="ECO:0000259" key="1">
    <source>
        <dbReference type="Pfam" id="PF05699"/>
    </source>
</evidence>
<sequence length="53" mass="5564">LPDLALMACDCLAIPATSVLSEHLFSASSGVLTNKRSSLKPGTVRMSVCLGDW</sequence>
<keyword evidence="3" id="KW-1185">Reference proteome</keyword>
<dbReference type="PANTHER" id="PTHR23272:SF161">
    <property type="entry name" value="ZINC FINGER BED DOMAIN-CONTAINING PROTEIN RICESLEEPER 1-LIKE"/>
    <property type="match status" value="1"/>
</dbReference>
<dbReference type="OMA" id="ALMACDC"/>
<feature type="non-terminal residue" evidence="2">
    <location>
        <position position="53"/>
    </location>
</feature>
<dbReference type="Pfam" id="PF05699">
    <property type="entry name" value="Dimer_Tnp_hAT"/>
    <property type="match status" value="1"/>
</dbReference>
<feature type="domain" description="HAT C-terminal dimerisation" evidence="1">
    <location>
        <begin position="2"/>
        <end position="53"/>
    </location>
</feature>
<dbReference type="OrthoDB" id="2150907at2759"/>
<name>A0A139AHU0_GONPJ</name>
<dbReference type="Proteomes" id="UP000070544">
    <property type="component" value="Unassembled WGS sequence"/>
</dbReference>
<dbReference type="InterPro" id="IPR008906">
    <property type="entry name" value="HATC_C_dom"/>
</dbReference>
<dbReference type="PANTHER" id="PTHR23272">
    <property type="entry name" value="BED FINGER-RELATED"/>
    <property type="match status" value="1"/>
</dbReference>
<evidence type="ECO:0000313" key="2">
    <source>
        <dbReference type="EMBL" id="KXS16392.1"/>
    </source>
</evidence>
<dbReference type="SUPFAM" id="SSF53098">
    <property type="entry name" value="Ribonuclease H-like"/>
    <property type="match status" value="1"/>
</dbReference>
<gene>
    <name evidence="2" type="ORF">M427DRAFT_92015</name>
</gene>
<dbReference type="AlphaFoldDB" id="A0A139AHU0"/>
<organism evidence="2 3">
    <name type="scientific">Gonapodya prolifera (strain JEL478)</name>
    <name type="common">Monoblepharis prolifera</name>
    <dbReference type="NCBI Taxonomy" id="1344416"/>
    <lineage>
        <taxon>Eukaryota</taxon>
        <taxon>Fungi</taxon>
        <taxon>Fungi incertae sedis</taxon>
        <taxon>Chytridiomycota</taxon>
        <taxon>Chytridiomycota incertae sedis</taxon>
        <taxon>Monoblepharidomycetes</taxon>
        <taxon>Monoblepharidales</taxon>
        <taxon>Gonapodyaceae</taxon>
        <taxon>Gonapodya</taxon>
    </lineage>
</organism>
<reference evidence="2 3" key="1">
    <citation type="journal article" date="2015" name="Genome Biol. Evol.">
        <title>Phylogenomic analyses indicate that early fungi evolved digesting cell walls of algal ancestors of land plants.</title>
        <authorList>
            <person name="Chang Y."/>
            <person name="Wang S."/>
            <person name="Sekimoto S."/>
            <person name="Aerts A.L."/>
            <person name="Choi C."/>
            <person name="Clum A."/>
            <person name="LaButti K.M."/>
            <person name="Lindquist E.A."/>
            <person name="Yee Ngan C."/>
            <person name="Ohm R.A."/>
            <person name="Salamov A.A."/>
            <person name="Grigoriev I.V."/>
            <person name="Spatafora J.W."/>
            <person name="Berbee M.L."/>
        </authorList>
    </citation>
    <scope>NUCLEOTIDE SEQUENCE [LARGE SCALE GENOMIC DNA]</scope>
    <source>
        <strain evidence="2 3">JEL478</strain>
    </source>
</reference>
<dbReference type="InterPro" id="IPR012337">
    <property type="entry name" value="RNaseH-like_sf"/>
</dbReference>